<sequence length="70" mass="7773">MGWYPTATTKQLRGGKPEQRHEVPTASVPLIDELSPTREGQNHQSNPESFPSQREDRDPGFGDKNAPTLS</sequence>
<name>M5U9V3_9BACT</name>
<evidence type="ECO:0000313" key="2">
    <source>
        <dbReference type="EMBL" id="EMI58099.1"/>
    </source>
</evidence>
<evidence type="ECO:0000313" key="3">
    <source>
        <dbReference type="Proteomes" id="UP000011885"/>
    </source>
</evidence>
<feature type="compositionally biased region" description="Polar residues" evidence="1">
    <location>
        <begin position="1"/>
        <end position="11"/>
    </location>
</feature>
<dbReference type="PATRIC" id="fig|1263870.3.peg.500"/>
<feature type="region of interest" description="Disordered" evidence="1">
    <location>
        <begin position="1"/>
        <end position="70"/>
    </location>
</feature>
<protein>
    <submittedName>
        <fullName evidence="2">Uncharacterized protein</fullName>
    </submittedName>
</protein>
<dbReference type="EMBL" id="ANOH01000045">
    <property type="protein sequence ID" value="EMI58099.1"/>
    <property type="molecule type" value="Genomic_DNA"/>
</dbReference>
<organism evidence="2 3">
    <name type="scientific">Rhodopirellula sallentina SM41</name>
    <dbReference type="NCBI Taxonomy" id="1263870"/>
    <lineage>
        <taxon>Bacteria</taxon>
        <taxon>Pseudomonadati</taxon>
        <taxon>Planctomycetota</taxon>
        <taxon>Planctomycetia</taxon>
        <taxon>Pirellulales</taxon>
        <taxon>Pirellulaceae</taxon>
        <taxon>Rhodopirellula</taxon>
    </lineage>
</organism>
<keyword evidence="3" id="KW-1185">Reference proteome</keyword>
<proteinExistence type="predicted"/>
<dbReference type="AlphaFoldDB" id="M5U9V3"/>
<evidence type="ECO:0000256" key="1">
    <source>
        <dbReference type="SAM" id="MobiDB-lite"/>
    </source>
</evidence>
<dbReference type="Proteomes" id="UP000011885">
    <property type="component" value="Unassembled WGS sequence"/>
</dbReference>
<comment type="caution">
    <text evidence="2">The sequence shown here is derived from an EMBL/GenBank/DDBJ whole genome shotgun (WGS) entry which is preliminary data.</text>
</comment>
<accession>M5U9V3</accession>
<feature type="compositionally biased region" description="Polar residues" evidence="1">
    <location>
        <begin position="38"/>
        <end position="52"/>
    </location>
</feature>
<reference evidence="2 3" key="1">
    <citation type="journal article" date="2013" name="Mar. Genomics">
        <title>Expression of sulfatases in Rhodopirellula baltica and the diversity of sulfatases in the genus Rhodopirellula.</title>
        <authorList>
            <person name="Wegner C.E."/>
            <person name="Richter-Heitmann T."/>
            <person name="Klindworth A."/>
            <person name="Klockow C."/>
            <person name="Richter M."/>
            <person name="Achstetter T."/>
            <person name="Glockner F.O."/>
            <person name="Harder J."/>
        </authorList>
    </citation>
    <scope>NUCLEOTIDE SEQUENCE [LARGE SCALE GENOMIC DNA]</scope>
    <source>
        <strain evidence="2 3">SM41</strain>
    </source>
</reference>
<gene>
    <name evidence="2" type="ORF">RSSM_00459</name>
</gene>